<feature type="region of interest" description="Disordered" evidence="1">
    <location>
        <begin position="162"/>
        <end position="182"/>
    </location>
</feature>
<organism evidence="2 3">
    <name type="scientific">Strigomonas culicis</name>
    <dbReference type="NCBI Taxonomy" id="28005"/>
    <lineage>
        <taxon>Eukaryota</taxon>
        <taxon>Discoba</taxon>
        <taxon>Euglenozoa</taxon>
        <taxon>Kinetoplastea</taxon>
        <taxon>Metakinetoplastina</taxon>
        <taxon>Trypanosomatida</taxon>
        <taxon>Trypanosomatidae</taxon>
        <taxon>Strigomonadinae</taxon>
        <taxon>Strigomonas</taxon>
    </lineage>
</organism>
<evidence type="ECO:0000313" key="3">
    <source>
        <dbReference type="Proteomes" id="UP000015354"/>
    </source>
</evidence>
<accession>S9TJH9</accession>
<evidence type="ECO:0000256" key="1">
    <source>
        <dbReference type="SAM" id="MobiDB-lite"/>
    </source>
</evidence>
<gene>
    <name evidence="2" type="ORF">STCU_10865</name>
</gene>
<sequence length="193" mass="21903">MVVTVRIRPFTFREVNEHLQSIFMQRKRKLQNQNGQQQDHNSTMRSVNKGRQPFGPGYDELNRTMNTNDGHTKSTPEDDDGKGGASAGRRKMLNPNGTINQRLMHEILSDDEEEDDLKAAARHGRGEWQLDRRAVRVARRKGVEGLVSLRPCLLLLCAQHPAGGSRRAQHDPAGAGDGRDRHLRRQRCVLLQK</sequence>
<dbReference type="Proteomes" id="UP000015354">
    <property type="component" value="Unassembled WGS sequence"/>
</dbReference>
<dbReference type="AlphaFoldDB" id="S9TJH9"/>
<proteinExistence type="predicted"/>
<feature type="compositionally biased region" description="Polar residues" evidence="1">
    <location>
        <begin position="31"/>
        <end position="46"/>
    </location>
</feature>
<protein>
    <submittedName>
        <fullName evidence="2">Uncharacterized protein</fullName>
    </submittedName>
</protein>
<keyword evidence="3" id="KW-1185">Reference proteome</keyword>
<comment type="caution">
    <text evidence="2">The sequence shown here is derived from an EMBL/GenBank/DDBJ whole genome shotgun (WGS) entry which is preliminary data.</text>
</comment>
<dbReference type="EMBL" id="ATMH01010738">
    <property type="protein sequence ID" value="EPY16999.1"/>
    <property type="molecule type" value="Genomic_DNA"/>
</dbReference>
<reference evidence="2 3" key="1">
    <citation type="journal article" date="2013" name="PLoS ONE">
        <title>Predicting the Proteins of Angomonas deanei, Strigomonas culicis and Their Respective Endosymbionts Reveals New Aspects of the Trypanosomatidae Family.</title>
        <authorList>
            <person name="Motta M.C."/>
            <person name="Martins A.C."/>
            <person name="de Souza S.S."/>
            <person name="Catta-Preta C.M."/>
            <person name="Silva R."/>
            <person name="Klein C.C."/>
            <person name="de Almeida L.G."/>
            <person name="de Lima Cunha O."/>
            <person name="Ciapina L.P."/>
            <person name="Brocchi M."/>
            <person name="Colabardini A.C."/>
            <person name="de Araujo Lima B."/>
            <person name="Machado C.R."/>
            <person name="de Almeida Soares C.M."/>
            <person name="Probst C.M."/>
            <person name="de Menezes C.B."/>
            <person name="Thompson C.E."/>
            <person name="Bartholomeu D.C."/>
            <person name="Gradia D.F."/>
            <person name="Pavoni D.P."/>
            <person name="Grisard E.C."/>
            <person name="Fantinatti-Garboggini F."/>
            <person name="Marchini F.K."/>
            <person name="Rodrigues-Luiz G.F."/>
            <person name="Wagner G."/>
            <person name="Goldman G.H."/>
            <person name="Fietto J.L."/>
            <person name="Elias M.C."/>
            <person name="Goldman M.H."/>
            <person name="Sagot M.F."/>
            <person name="Pereira M."/>
            <person name="Stoco P.H."/>
            <person name="de Mendonca-Neto R.P."/>
            <person name="Teixeira S.M."/>
            <person name="Maciel T.E."/>
            <person name="de Oliveira Mendes T.A."/>
            <person name="Urmenyi T.P."/>
            <person name="de Souza W."/>
            <person name="Schenkman S."/>
            <person name="de Vasconcelos A.T."/>
        </authorList>
    </citation>
    <scope>NUCLEOTIDE SEQUENCE [LARGE SCALE GENOMIC DNA]</scope>
</reference>
<feature type="region of interest" description="Disordered" evidence="1">
    <location>
        <begin position="27"/>
        <end position="99"/>
    </location>
</feature>
<name>S9TJH9_9TRYP</name>
<evidence type="ECO:0000313" key="2">
    <source>
        <dbReference type="EMBL" id="EPY16999.1"/>
    </source>
</evidence>